<feature type="region of interest" description="Disordered" evidence="1">
    <location>
        <begin position="161"/>
        <end position="209"/>
    </location>
</feature>
<feature type="compositionally biased region" description="Polar residues" evidence="1">
    <location>
        <begin position="281"/>
        <end position="295"/>
    </location>
</feature>
<feature type="region of interest" description="Disordered" evidence="1">
    <location>
        <begin position="1"/>
        <end position="85"/>
    </location>
</feature>
<feature type="compositionally biased region" description="Low complexity" evidence="1">
    <location>
        <begin position="1153"/>
        <end position="1192"/>
    </location>
</feature>
<feature type="compositionally biased region" description="Polar residues" evidence="1">
    <location>
        <begin position="200"/>
        <end position="209"/>
    </location>
</feature>
<organism evidence="2 3">
    <name type="scientific">Smittium megazygosporum</name>
    <dbReference type="NCBI Taxonomy" id="133381"/>
    <lineage>
        <taxon>Eukaryota</taxon>
        <taxon>Fungi</taxon>
        <taxon>Fungi incertae sedis</taxon>
        <taxon>Zoopagomycota</taxon>
        <taxon>Kickxellomycotina</taxon>
        <taxon>Harpellomycetes</taxon>
        <taxon>Harpellales</taxon>
        <taxon>Legeriomycetaceae</taxon>
        <taxon>Smittium</taxon>
    </lineage>
</organism>
<feature type="compositionally biased region" description="Low complexity" evidence="1">
    <location>
        <begin position="183"/>
        <end position="199"/>
    </location>
</feature>
<sequence length="1485" mass="166251">MGFSKIFSIKSNTKTSTRQPSEYKSSSSKRKDSVVSDRFEKHPSDKPTAFSRVKSSSSRYSFKPSTKLTKLKPEDNSYNTDHAQTPTLNLNLANSQLEIDFNAQNSRRKESKSYKSVLDPKEHDFDHKNHYETDFFYSLKKSNLDFLSPASDIGSQIPIIDNSKKSNSSSDSKTVTNQNFFLNNNTNSKSKKSSNPYKSTFDSSKNGQMTDGYSNFSVQNSFSAKMPNKDSSNQYLEKFADLDIDFFSRENDLNENNSSNEHSKTDFEEYFGYVDTVSGLSDLNSQQDQHPTTHSGKLKASSYERDAQTSSSFKGNTLTNKPKQFSNDTNSDLVNDSDLYFDSNTPSSDVSMAKKKNHKKSFLGLFNSSSSKGSQKPQKLSRHSKMNFETLENTTYGLSNETKTLNSLKNSDYLTISNPKIEQLQINLSKQRDRDESDNDNDDESIDESLPMDMRKNNKYQQELYNLAKAEEQRLEREMLRKKEIEIKESEEKKKNRVYERMRQRHLREFKINNSGESYIPAYPPASDILNQNQIDSEADYSFPNQSSYNNVQQPIQGLLNNQVIQSAVFNSTNSPVSQSQKIEYNGPYIDNNQTYQFPTTNDSRASPNYSSESELIYINPQNPQNLQSSQGFGPVYSSSSNYSKSTPHLSAISSANHSQVSMKNSNGQIARNVIEENNNDLSASQLMNSSKTNLKKQTYSKNANSSLSIDAGAATSFKNKKSNTVLSEVAEFMDIKQVLEKKTFRFRNTVAQIFDSPLSSTKRSIVKQNELGNINISDFFSLSENKIPAEIHNEIISISQSGHYSNSGTDELDGHMLILNVASKNKSHLLSHTRSASYSNLDQILQAEPESFLEKSKLLLRFSAKFKNYKVKQISKLELKRQEYLEAKASSKSKETKKKTLDVDAISRKIDTILNSEDSDSGSPVTSSYNTQFGNRPSESASSNSKKSSSQGSKVIPGAVLDKNKRFSEQQGLPFGSQKPSDSRSAQKRVTLGQVETQYISQPESSRSYTLPSSASNTQSALKDSELLNQKFAQLPNYIQAPSNKQLVQQYPNPQGPYKQQMLTNQSQTLAYGMNMHHQIHPNPPFSKGFPAKNSSSYALPNKMEFMETIPEEPQDYVVPDEGLSNTISKPRGLRSAGDKSRVSTHSKTNISPNSSPPLASSALSGANSGKGVSVPKSSSSNMSNISQSYSDGKLNTLMTSSQSKLFREESSDNPGRKPVFNVSGTAPAENKVNLQAVPQPNSISQAHTSRMIGNQTISVGSNIPNGVSTQNPGMVQFYNMPIQGIVAQPHIPIHQQQQMMYRQSQLPNPKMFIEGDLVQNAGTMGRQQLNPMLKSRHSTNALSTAYNNSYGMIQPGQQIQGQVPYQMSMPISVPYQNQHAVQMQYPMQMRQQMQVFNQMQVQQQQQLQINRQAPGNVLYSTSPQVGSQGNLLSTPDSQQMGLYSINNVVVSSPEINRFNPQIRHSTSNYNITSSFRDLNLRKK</sequence>
<evidence type="ECO:0000313" key="3">
    <source>
        <dbReference type="Proteomes" id="UP000245609"/>
    </source>
</evidence>
<reference evidence="2 3" key="1">
    <citation type="journal article" date="2018" name="MBio">
        <title>Comparative Genomics Reveals the Core Gene Toolbox for the Fungus-Insect Symbiosis.</title>
        <authorList>
            <person name="Wang Y."/>
            <person name="Stata M."/>
            <person name="Wang W."/>
            <person name="Stajich J.E."/>
            <person name="White M.M."/>
            <person name="Moncalvo J.M."/>
        </authorList>
    </citation>
    <scope>NUCLEOTIDE SEQUENCE [LARGE SCALE GENOMIC DNA]</scope>
    <source>
        <strain evidence="2 3">SC-DP-2</strain>
    </source>
</reference>
<feature type="compositionally biased region" description="Polar residues" evidence="1">
    <location>
        <begin position="76"/>
        <end position="85"/>
    </location>
</feature>
<accession>A0A2T9ZI02</accession>
<feature type="compositionally biased region" description="Polar residues" evidence="1">
    <location>
        <begin position="9"/>
        <end position="24"/>
    </location>
</feature>
<keyword evidence="3" id="KW-1185">Reference proteome</keyword>
<feature type="compositionally biased region" description="Low complexity" evidence="1">
    <location>
        <begin position="50"/>
        <end position="65"/>
    </location>
</feature>
<feature type="region of interest" description="Disordered" evidence="1">
    <location>
        <begin position="916"/>
        <end position="958"/>
    </location>
</feature>
<evidence type="ECO:0000256" key="1">
    <source>
        <dbReference type="SAM" id="MobiDB-lite"/>
    </source>
</evidence>
<dbReference type="EMBL" id="MBFS01000146">
    <property type="protein sequence ID" value="PVV04236.1"/>
    <property type="molecule type" value="Genomic_DNA"/>
</dbReference>
<feature type="region of interest" description="Disordered" evidence="1">
    <location>
        <begin position="281"/>
        <end position="338"/>
    </location>
</feature>
<name>A0A2T9ZI02_9FUNG</name>
<evidence type="ECO:0000313" key="2">
    <source>
        <dbReference type="EMBL" id="PVV04236.1"/>
    </source>
</evidence>
<dbReference type="OrthoDB" id="5557307at2759"/>
<feature type="region of interest" description="Disordered" evidence="1">
    <location>
        <begin position="588"/>
        <end position="611"/>
    </location>
</feature>
<comment type="caution">
    <text evidence="2">The sequence shown here is derived from an EMBL/GenBank/DDBJ whole genome shotgun (WGS) entry which is preliminary data.</text>
</comment>
<feature type="compositionally biased region" description="Polar residues" evidence="1">
    <location>
        <begin position="591"/>
        <end position="611"/>
    </location>
</feature>
<dbReference type="Proteomes" id="UP000245609">
    <property type="component" value="Unassembled WGS sequence"/>
</dbReference>
<feature type="region of interest" description="Disordered" evidence="1">
    <location>
        <begin position="971"/>
        <end position="1022"/>
    </location>
</feature>
<feature type="region of interest" description="Disordered" evidence="1">
    <location>
        <begin position="364"/>
        <end position="386"/>
    </location>
</feature>
<feature type="compositionally biased region" description="Polar residues" evidence="1">
    <location>
        <begin position="308"/>
        <end position="334"/>
    </location>
</feature>
<feature type="region of interest" description="Disordered" evidence="1">
    <location>
        <begin position="1117"/>
        <end position="1226"/>
    </location>
</feature>
<feature type="region of interest" description="Disordered" evidence="1">
    <location>
        <begin position="425"/>
        <end position="456"/>
    </location>
</feature>
<feature type="compositionally biased region" description="Acidic residues" evidence="1">
    <location>
        <begin position="436"/>
        <end position="447"/>
    </location>
</feature>
<protein>
    <submittedName>
        <fullName evidence="2">Uncharacterized protein</fullName>
    </submittedName>
</protein>
<feature type="compositionally biased region" description="Low complexity" evidence="1">
    <location>
        <begin position="364"/>
        <end position="378"/>
    </location>
</feature>
<proteinExistence type="predicted"/>
<feature type="compositionally biased region" description="Basic and acidic residues" evidence="1">
    <location>
        <begin position="29"/>
        <end position="45"/>
    </location>
</feature>
<feature type="compositionally biased region" description="Polar residues" evidence="1">
    <location>
        <begin position="916"/>
        <end position="938"/>
    </location>
</feature>
<feature type="compositionally biased region" description="Polar residues" evidence="1">
    <location>
        <begin position="995"/>
        <end position="1022"/>
    </location>
</feature>
<feature type="compositionally biased region" description="Low complexity" evidence="1">
    <location>
        <begin position="939"/>
        <end position="955"/>
    </location>
</feature>
<gene>
    <name evidence="2" type="ORF">BB560_001267</name>
</gene>